<name>A0AAN7SIE1_9COLE</name>
<dbReference type="SUPFAM" id="SSF52266">
    <property type="entry name" value="SGNH hydrolase"/>
    <property type="match status" value="1"/>
</dbReference>
<accession>A0AAN7SIE1</accession>
<feature type="domain" description="OSK" evidence="1">
    <location>
        <begin position="1"/>
        <end position="65"/>
    </location>
</feature>
<evidence type="ECO:0000313" key="3">
    <source>
        <dbReference type="Proteomes" id="UP001353858"/>
    </source>
</evidence>
<keyword evidence="3" id="KW-1185">Reference proteome</keyword>
<dbReference type="AlphaFoldDB" id="A0AAN7SIE1"/>
<proteinExistence type="predicted"/>
<organism evidence="2 3">
    <name type="scientific">Aquatica leii</name>
    <dbReference type="NCBI Taxonomy" id="1421715"/>
    <lineage>
        <taxon>Eukaryota</taxon>
        <taxon>Metazoa</taxon>
        <taxon>Ecdysozoa</taxon>
        <taxon>Arthropoda</taxon>
        <taxon>Hexapoda</taxon>
        <taxon>Insecta</taxon>
        <taxon>Pterygota</taxon>
        <taxon>Neoptera</taxon>
        <taxon>Endopterygota</taxon>
        <taxon>Coleoptera</taxon>
        <taxon>Polyphaga</taxon>
        <taxon>Elateriformia</taxon>
        <taxon>Elateroidea</taxon>
        <taxon>Lampyridae</taxon>
        <taxon>Luciolinae</taxon>
        <taxon>Aquatica</taxon>
    </lineage>
</organism>
<evidence type="ECO:0000259" key="1">
    <source>
        <dbReference type="Pfam" id="PF17182"/>
    </source>
</evidence>
<protein>
    <recommendedName>
        <fullName evidence="1">OSK domain-containing protein</fullName>
    </recommendedName>
</protein>
<dbReference type="InterPro" id="IPR036514">
    <property type="entry name" value="SGNH_hydro_sf"/>
</dbReference>
<dbReference type="Gene3D" id="3.40.50.1110">
    <property type="entry name" value="SGNH hydrolase"/>
    <property type="match status" value="1"/>
</dbReference>
<dbReference type="Proteomes" id="UP001353858">
    <property type="component" value="Unassembled WGS sequence"/>
</dbReference>
<comment type="caution">
    <text evidence="2">The sequence shown here is derived from an EMBL/GenBank/DDBJ whole genome shotgun (WGS) entry which is preliminary data.</text>
</comment>
<dbReference type="InterPro" id="IPR033447">
    <property type="entry name" value="OSK"/>
</dbReference>
<dbReference type="EMBL" id="JARPUR010000002">
    <property type="protein sequence ID" value="KAK4882737.1"/>
    <property type="molecule type" value="Genomic_DNA"/>
</dbReference>
<dbReference type="Pfam" id="PF17182">
    <property type="entry name" value="OSK"/>
    <property type="match status" value="1"/>
</dbReference>
<sequence>MKNGMTRMLTQQKKSNVMVKLITIPPIISETKVHKNRILYFNRFLRKLKYHNIILIDLHKSLRADPKNYLERHEYQFFNRREGQDVAVVIE</sequence>
<evidence type="ECO:0000313" key="2">
    <source>
        <dbReference type="EMBL" id="KAK4882737.1"/>
    </source>
</evidence>
<reference evidence="3" key="1">
    <citation type="submission" date="2023-01" db="EMBL/GenBank/DDBJ databases">
        <title>Key to firefly adult light organ development and bioluminescence: homeobox transcription factors regulate luciferase expression and transportation to peroxisome.</title>
        <authorList>
            <person name="Fu X."/>
        </authorList>
    </citation>
    <scope>NUCLEOTIDE SEQUENCE [LARGE SCALE GENOMIC DNA]</scope>
</reference>
<gene>
    <name evidence="2" type="ORF">RN001_006056</name>
</gene>